<sequence length="634" mass="70306">MAGASNPADSPFSPLDPSLRQIRLLRVEPNPSDLSAVLETVSLDDGPRYTALSYTWGTEMSSGAGIVLNRQGQTWRLPITRNLQVVLEHLCADGEEPVTLWIDALCINQADVEEKSHQITLMKDVYSGAEATCLWLGPAAEESDLAMAAIGGLYAARTYVLPDGALSEAHIEAINALQRREWWTRIWVLQEAMLSPNPVIRCGNAMLPFEAFVHLDDIRLGYIRPERRSLENASGGSRFLIQGSPFRQILTSYPEDKPRVMAGVTPLAEYSHMVDQFDATNPRDKIYGLLGLGMPSDVQFLAPDYSQSVADVYTRATARFLIQYQELIWLQFDNDNKSPRHALPSWCPDYSTEPGRPPRGYIAITAVGPDPYCASGSSCWGAAKLFISGLFPTPAWNELHLRGLDFDAVEYVGPNPFVEPYTGHVFAERMENVRVRNAQTRDNVLVWEKAVLAKWQRDGFPYAPLGMGQSEAFWRALMWDRDWDKNKVPLEHGRYFDAWLGRADVDASYAAANSSAGMDEVEVRRTFVKPFTDCCISRSHGRSFVITKRGYVGLAPFKTCVGDKVAVLQGGTVPFVLRERAAATPGVGINGAAGPVEPTKLRCEFVGEAFVLGIMEGQAVFQARREDVKVFVLT</sequence>
<dbReference type="InterPro" id="IPR052895">
    <property type="entry name" value="HetReg/Transcr_Mod"/>
</dbReference>
<reference evidence="2 3" key="1">
    <citation type="submission" date="2024-02" db="EMBL/GenBank/DDBJ databases">
        <title>De novo assembly and annotation of 12 fungi associated with fruit tree decline syndrome in Ontario, Canada.</title>
        <authorList>
            <person name="Sulman M."/>
            <person name="Ellouze W."/>
            <person name="Ilyukhin E."/>
        </authorList>
    </citation>
    <scope>NUCLEOTIDE SEQUENCE [LARGE SCALE GENOMIC DNA]</scope>
    <source>
        <strain evidence="2 3">M169</strain>
    </source>
</reference>
<dbReference type="Pfam" id="PF06985">
    <property type="entry name" value="HET"/>
    <property type="match status" value="1"/>
</dbReference>
<dbReference type="Proteomes" id="UP001430848">
    <property type="component" value="Unassembled WGS sequence"/>
</dbReference>
<dbReference type="PANTHER" id="PTHR24148:SF73">
    <property type="entry name" value="HET DOMAIN PROTEIN (AFU_ORTHOLOGUE AFUA_8G01020)"/>
    <property type="match status" value="1"/>
</dbReference>
<feature type="domain" description="Heterokaryon incompatibility" evidence="1">
    <location>
        <begin position="49"/>
        <end position="191"/>
    </location>
</feature>
<organism evidence="2 3">
    <name type="scientific">Diaporthe eres</name>
    <name type="common">Phomopsis oblonga</name>
    <dbReference type="NCBI Taxonomy" id="83184"/>
    <lineage>
        <taxon>Eukaryota</taxon>
        <taxon>Fungi</taxon>
        <taxon>Dikarya</taxon>
        <taxon>Ascomycota</taxon>
        <taxon>Pezizomycotina</taxon>
        <taxon>Sordariomycetes</taxon>
        <taxon>Sordariomycetidae</taxon>
        <taxon>Diaporthales</taxon>
        <taxon>Diaporthaceae</taxon>
        <taxon>Diaporthe</taxon>
        <taxon>Diaporthe eres species complex</taxon>
    </lineage>
</organism>
<proteinExistence type="predicted"/>
<gene>
    <name evidence="2" type="ORF">SLS63_001674</name>
</gene>
<evidence type="ECO:0000313" key="2">
    <source>
        <dbReference type="EMBL" id="KAK7739331.1"/>
    </source>
</evidence>
<evidence type="ECO:0000313" key="3">
    <source>
        <dbReference type="Proteomes" id="UP001430848"/>
    </source>
</evidence>
<protein>
    <recommendedName>
        <fullName evidence="1">Heterokaryon incompatibility domain-containing protein</fullName>
    </recommendedName>
</protein>
<dbReference type="EMBL" id="JAKNSF020000004">
    <property type="protein sequence ID" value="KAK7739331.1"/>
    <property type="molecule type" value="Genomic_DNA"/>
</dbReference>
<dbReference type="PANTHER" id="PTHR24148">
    <property type="entry name" value="ANKYRIN REPEAT DOMAIN-CONTAINING PROTEIN 39 HOMOLOG-RELATED"/>
    <property type="match status" value="1"/>
</dbReference>
<name>A0ABR1PLY1_DIAER</name>
<dbReference type="Pfam" id="PF26639">
    <property type="entry name" value="Het-6_barrel"/>
    <property type="match status" value="1"/>
</dbReference>
<evidence type="ECO:0000259" key="1">
    <source>
        <dbReference type="Pfam" id="PF06985"/>
    </source>
</evidence>
<dbReference type="InterPro" id="IPR010730">
    <property type="entry name" value="HET"/>
</dbReference>
<accession>A0ABR1PLY1</accession>
<comment type="caution">
    <text evidence="2">The sequence shown here is derived from an EMBL/GenBank/DDBJ whole genome shotgun (WGS) entry which is preliminary data.</text>
</comment>
<keyword evidence="3" id="KW-1185">Reference proteome</keyword>